<dbReference type="Pfam" id="PF01549">
    <property type="entry name" value="ShK"/>
    <property type="match status" value="1"/>
</dbReference>
<evidence type="ECO:0000313" key="4">
    <source>
        <dbReference type="WBParaSite" id="PEQ_0000533001-mRNA-1"/>
    </source>
</evidence>
<proteinExistence type="predicted"/>
<evidence type="ECO:0000313" key="3">
    <source>
        <dbReference type="Proteomes" id="UP000887564"/>
    </source>
</evidence>
<dbReference type="Proteomes" id="UP000887564">
    <property type="component" value="Unplaced"/>
</dbReference>
<keyword evidence="3" id="KW-1185">Reference proteome</keyword>
<organism evidence="3 4">
    <name type="scientific">Parascaris equorum</name>
    <name type="common">Equine roundworm</name>
    <dbReference type="NCBI Taxonomy" id="6256"/>
    <lineage>
        <taxon>Eukaryota</taxon>
        <taxon>Metazoa</taxon>
        <taxon>Ecdysozoa</taxon>
        <taxon>Nematoda</taxon>
        <taxon>Chromadorea</taxon>
        <taxon>Rhabditida</taxon>
        <taxon>Spirurina</taxon>
        <taxon>Ascaridomorpha</taxon>
        <taxon>Ascaridoidea</taxon>
        <taxon>Ascarididae</taxon>
        <taxon>Parascaris</taxon>
    </lineage>
</organism>
<reference evidence="4" key="1">
    <citation type="submission" date="2022-11" db="UniProtKB">
        <authorList>
            <consortium name="WormBaseParasite"/>
        </authorList>
    </citation>
    <scope>IDENTIFICATION</scope>
</reference>
<dbReference type="WBParaSite" id="PEQ_0000533001-mRNA-1">
    <property type="protein sequence ID" value="PEQ_0000533001-mRNA-1"/>
    <property type="gene ID" value="PEQ_0000533001"/>
</dbReference>
<dbReference type="PROSITE" id="PS51670">
    <property type="entry name" value="SHKT"/>
    <property type="match status" value="1"/>
</dbReference>
<accession>A0A914RG85</accession>
<dbReference type="InterPro" id="IPR003582">
    <property type="entry name" value="ShKT_dom"/>
</dbReference>
<evidence type="ECO:0000259" key="2">
    <source>
        <dbReference type="PROSITE" id="PS51670"/>
    </source>
</evidence>
<feature type="domain" description="ShKT" evidence="2">
    <location>
        <begin position="29"/>
        <end position="67"/>
    </location>
</feature>
<sequence>MRGKCETSLAMQLFQNCRVTCNNCTAYRCTNPNPENVLNCTALVDKCTDAILGPFMKKNCPATCGTCATDNAQLCRDVAPAQTCSALKVSSFLQLGRILCFNDTAVSINLQPLPIDRSIGLGLKHHLFS</sequence>
<dbReference type="AlphaFoldDB" id="A0A914RG85"/>
<dbReference type="Gene3D" id="1.10.10.1870">
    <property type="entry name" value="ShTK domain-like"/>
    <property type="match status" value="1"/>
</dbReference>
<name>A0A914RG85_PAREQ</name>
<protein>
    <submittedName>
        <fullName evidence="4">ShKT domain-containing protein</fullName>
    </submittedName>
</protein>
<evidence type="ECO:0000256" key="1">
    <source>
        <dbReference type="PROSITE-ProRule" id="PRU01005"/>
    </source>
</evidence>
<comment type="caution">
    <text evidence="1">Lacks conserved residue(s) required for the propagation of feature annotation.</text>
</comment>